<comment type="caution">
    <text evidence="2">The sequence shown here is derived from an EMBL/GenBank/DDBJ whole genome shotgun (WGS) entry which is preliminary data.</text>
</comment>
<feature type="transmembrane region" description="Helical" evidence="1">
    <location>
        <begin position="12"/>
        <end position="28"/>
    </location>
</feature>
<dbReference type="EMBL" id="JRNI01000053">
    <property type="protein sequence ID" value="KGF28307.1"/>
    <property type="molecule type" value="Genomic_DNA"/>
</dbReference>
<evidence type="ECO:0000313" key="2">
    <source>
        <dbReference type="EMBL" id="KGF28307.1"/>
    </source>
</evidence>
<name>A0A096ACA9_9BURK</name>
<dbReference type="Proteomes" id="UP000029629">
    <property type="component" value="Unassembled WGS sequence"/>
</dbReference>
<dbReference type="RefSeq" id="WP_036560345.1">
    <property type="nucleotide sequence ID" value="NZ_JRNI01000053.1"/>
</dbReference>
<feature type="transmembrane region" description="Helical" evidence="1">
    <location>
        <begin position="189"/>
        <end position="210"/>
    </location>
</feature>
<keyword evidence="1" id="KW-0472">Membrane</keyword>
<proteinExistence type="predicted"/>
<feature type="transmembrane region" description="Helical" evidence="1">
    <location>
        <begin position="40"/>
        <end position="62"/>
    </location>
</feature>
<reference evidence="2 3" key="1">
    <citation type="submission" date="2014-07" db="EMBL/GenBank/DDBJ databases">
        <authorList>
            <person name="McCorrison J."/>
            <person name="Sanka R."/>
            <person name="Torralba M."/>
            <person name="Gillis M."/>
            <person name="Haft D.H."/>
            <person name="Methe B."/>
            <person name="Sutton G."/>
            <person name="Nelson K.E."/>
        </authorList>
    </citation>
    <scope>NUCLEOTIDE SEQUENCE [LARGE SCALE GENOMIC DNA]</scope>
    <source>
        <strain evidence="2 3">DNF00040</strain>
    </source>
</reference>
<evidence type="ECO:0000256" key="1">
    <source>
        <dbReference type="SAM" id="Phobius"/>
    </source>
</evidence>
<keyword evidence="3" id="KW-1185">Reference proteome</keyword>
<keyword evidence="1" id="KW-1133">Transmembrane helix</keyword>
<accession>A0A096ACA9</accession>
<protein>
    <submittedName>
        <fullName evidence="2">Uncharacterized protein</fullName>
    </submittedName>
</protein>
<dbReference type="AlphaFoldDB" id="A0A096ACA9"/>
<feature type="transmembrane region" description="Helical" evidence="1">
    <location>
        <begin position="222"/>
        <end position="243"/>
    </location>
</feature>
<sequence>MLASTIKDHPLCSLLYTFSGLFLLGLLLRPQTTEPQENVLGWIVCLVLWLINFILIFKYYFLPNKAILRLKKTDRKVAAEVVEDHVVAYREQSSLLNRRLTLRFNNLSGTAICHEFHLTASKRRLDELTKSEQPTFDEYVAAHNQLLEMTADGAQRAIPLYINQADEEPSYCFADEEVGPTTNRKKQGAYILLIAAMFGIVPLLFLISAAKPLTLNFLDPWALHPVFAWLLCAMAFMATLDVLNGKKLSTKIFSKANNRRTQHTFYPILFFGLPAITQKIKAKRIDTTDDVERYQVTLEYVDQQSQIQVIELTATVDAGIEQLINSLPQQRKILYLAQDPTQIIFLDTTNGEFYHSSFQSCLGTD</sequence>
<gene>
    <name evidence="2" type="ORF">HMPREF2130_09460</name>
</gene>
<organism evidence="2 3">
    <name type="scientific">Oligella urethralis DNF00040</name>
    <dbReference type="NCBI Taxonomy" id="1401065"/>
    <lineage>
        <taxon>Bacteria</taxon>
        <taxon>Pseudomonadati</taxon>
        <taxon>Pseudomonadota</taxon>
        <taxon>Betaproteobacteria</taxon>
        <taxon>Burkholderiales</taxon>
        <taxon>Alcaligenaceae</taxon>
        <taxon>Oligella</taxon>
    </lineage>
</organism>
<evidence type="ECO:0000313" key="3">
    <source>
        <dbReference type="Proteomes" id="UP000029629"/>
    </source>
</evidence>
<keyword evidence="1" id="KW-0812">Transmembrane</keyword>